<evidence type="ECO:0000313" key="10">
    <source>
        <dbReference type="Proteomes" id="UP001597180"/>
    </source>
</evidence>
<name>A0ABW3US82_9BACL</name>
<feature type="transmembrane region" description="Helical" evidence="7">
    <location>
        <begin position="190"/>
        <end position="213"/>
    </location>
</feature>
<dbReference type="Proteomes" id="UP001597180">
    <property type="component" value="Unassembled WGS sequence"/>
</dbReference>
<protein>
    <submittedName>
        <fullName evidence="9">Carbohydrate ABC transporter permease</fullName>
    </submittedName>
</protein>
<accession>A0ABW3US82</accession>
<comment type="caution">
    <text evidence="9">The sequence shown here is derived from an EMBL/GenBank/DDBJ whole genome shotgun (WGS) entry which is preliminary data.</text>
</comment>
<feature type="transmembrane region" description="Helical" evidence="7">
    <location>
        <begin position="249"/>
        <end position="271"/>
    </location>
</feature>
<sequence length="286" mass="32462">MMLQYGKQPTLAGRLVKNIILLAFGLLMIYPLIWLFFGSFKTNSDLFGSLALLPKTFVWDSYSKGWQGTGQFTYGTFFLNTLMLVVPTVFFTVLSSAVVAYGFARFQFPLKNTLFALMISTLMLPHAVIIIPRYLIFRNLGWLDGYLPFIVPAIFACYPFFIFMLIQFFRGLPRELDESAVMDGCNPAAILFRILLPLCKPALFSAAIFQFIWTWNDFFNSLIFINSVKKYTVSLALRMTIDSTGGTVAWNQIMSMSVLAILPPLLIFFLFQRYFVEGIATTGIKG</sequence>
<evidence type="ECO:0000256" key="2">
    <source>
        <dbReference type="ARBA" id="ARBA00022448"/>
    </source>
</evidence>
<dbReference type="CDD" id="cd06261">
    <property type="entry name" value="TM_PBP2"/>
    <property type="match status" value="1"/>
</dbReference>
<keyword evidence="4 7" id="KW-0812">Transmembrane</keyword>
<keyword evidence="3" id="KW-1003">Cell membrane</keyword>
<proteinExistence type="inferred from homology"/>
<dbReference type="RefSeq" id="WP_079911830.1">
    <property type="nucleotide sequence ID" value="NZ_BAABJG010000015.1"/>
</dbReference>
<dbReference type="InterPro" id="IPR000515">
    <property type="entry name" value="MetI-like"/>
</dbReference>
<evidence type="ECO:0000313" key="9">
    <source>
        <dbReference type="EMBL" id="MFD1223184.1"/>
    </source>
</evidence>
<gene>
    <name evidence="9" type="ORF">ACFQ4B_23970</name>
</gene>
<dbReference type="Gene3D" id="1.10.3720.10">
    <property type="entry name" value="MetI-like"/>
    <property type="match status" value="1"/>
</dbReference>
<dbReference type="PANTHER" id="PTHR43744">
    <property type="entry name" value="ABC TRANSPORTER PERMEASE PROTEIN MG189-RELATED-RELATED"/>
    <property type="match status" value="1"/>
</dbReference>
<reference evidence="10" key="1">
    <citation type="journal article" date="2019" name="Int. J. Syst. Evol. Microbiol.">
        <title>The Global Catalogue of Microorganisms (GCM) 10K type strain sequencing project: providing services to taxonomists for standard genome sequencing and annotation.</title>
        <authorList>
            <consortium name="The Broad Institute Genomics Platform"/>
            <consortium name="The Broad Institute Genome Sequencing Center for Infectious Disease"/>
            <person name="Wu L."/>
            <person name="Ma J."/>
        </authorList>
    </citation>
    <scope>NUCLEOTIDE SEQUENCE [LARGE SCALE GENOMIC DNA]</scope>
    <source>
        <strain evidence="10">CCUG 53270</strain>
    </source>
</reference>
<dbReference type="PROSITE" id="PS50928">
    <property type="entry name" value="ABC_TM1"/>
    <property type="match status" value="1"/>
</dbReference>
<feature type="transmembrane region" description="Helical" evidence="7">
    <location>
        <begin position="77"/>
        <end position="103"/>
    </location>
</feature>
<evidence type="ECO:0000256" key="5">
    <source>
        <dbReference type="ARBA" id="ARBA00022989"/>
    </source>
</evidence>
<evidence type="ECO:0000256" key="7">
    <source>
        <dbReference type="RuleBase" id="RU363032"/>
    </source>
</evidence>
<feature type="transmembrane region" description="Helical" evidence="7">
    <location>
        <begin position="115"/>
        <end position="137"/>
    </location>
</feature>
<comment type="similarity">
    <text evidence="7">Belongs to the binding-protein-dependent transport system permease family.</text>
</comment>
<keyword evidence="10" id="KW-1185">Reference proteome</keyword>
<feature type="transmembrane region" description="Helical" evidence="7">
    <location>
        <begin position="149"/>
        <end position="169"/>
    </location>
</feature>
<feature type="transmembrane region" description="Helical" evidence="7">
    <location>
        <begin position="20"/>
        <end position="40"/>
    </location>
</feature>
<evidence type="ECO:0000256" key="4">
    <source>
        <dbReference type="ARBA" id="ARBA00022692"/>
    </source>
</evidence>
<evidence type="ECO:0000256" key="3">
    <source>
        <dbReference type="ARBA" id="ARBA00022475"/>
    </source>
</evidence>
<organism evidence="9 10">
    <name type="scientific">Paenibacillus vulneris</name>
    <dbReference type="NCBI Taxonomy" id="1133364"/>
    <lineage>
        <taxon>Bacteria</taxon>
        <taxon>Bacillati</taxon>
        <taxon>Bacillota</taxon>
        <taxon>Bacilli</taxon>
        <taxon>Bacillales</taxon>
        <taxon>Paenibacillaceae</taxon>
        <taxon>Paenibacillus</taxon>
    </lineage>
</organism>
<evidence type="ECO:0000256" key="1">
    <source>
        <dbReference type="ARBA" id="ARBA00004651"/>
    </source>
</evidence>
<dbReference type="SUPFAM" id="SSF161098">
    <property type="entry name" value="MetI-like"/>
    <property type="match status" value="1"/>
</dbReference>
<dbReference type="EMBL" id="JBHTLU010000031">
    <property type="protein sequence ID" value="MFD1223184.1"/>
    <property type="molecule type" value="Genomic_DNA"/>
</dbReference>
<keyword evidence="6 7" id="KW-0472">Membrane</keyword>
<comment type="subcellular location">
    <subcellularLocation>
        <location evidence="1 7">Cell membrane</location>
        <topology evidence="1 7">Multi-pass membrane protein</topology>
    </subcellularLocation>
</comment>
<evidence type="ECO:0000259" key="8">
    <source>
        <dbReference type="PROSITE" id="PS50928"/>
    </source>
</evidence>
<dbReference type="PANTHER" id="PTHR43744:SF6">
    <property type="entry name" value="ABC TRANSPORTER PERMEASE PROTEIN YESQ-RELATED"/>
    <property type="match status" value="1"/>
</dbReference>
<keyword evidence="5 7" id="KW-1133">Transmembrane helix</keyword>
<dbReference type="Pfam" id="PF00528">
    <property type="entry name" value="BPD_transp_1"/>
    <property type="match status" value="1"/>
</dbReference>
<feature type="domain" description="ABC transmembrane type-1" evidence="8">
    <location>
        <begin position="78"/>
        <end position="271"/>
    </location>
</feature>
<dbReference type="InterPro" id="IPR035906">
    <property type="entry name" value="MetI-like_sf"/>
</dbReference>
<evidence type="ECO:0000256" key="6">
    <source>
        <dbReference type="ARBA" id="ARBA00023136"/>
    </source>
</evidence>
<keyword evidence="2 7" id="KW-0813">Transport</keyword>